<dbReference type="EMBL" id="JASJOU010000008">
    <property type="protein sequence ID" value="MDJ1503369.1"/>
    <property type="molecule type" value="Genomic_DNA"/>
</dbReference>
<evidence type="ECO:0000313" key="1">
    <source>
        <dbReference type="EMBL" id="MDJ1503369.1"/>
    </source>
</evidence>
<keyword evidence="2" id="KW-1185">Reference proteome</keyword>
<gene>
    <name evidence="1" type="ORF">QNI22_22055</name>
</gene>
<dbReference type="InterPro" id="IPR011990">
    <property type="entry name" value="TPR-like_helical_dom_sf"/>
</dbReference>
<dbReference type="AlphaFoldDB" id="A0AAE3R429"/>
<organism evidence="1 2">
    <name type="scientific">Xanthocytophaga agilis</name>
    <dbReference type="NCBI Taxonomy" id="3048010"/>
    <lineage>
        <taxon>Bacteria</taxon>
        <taxon>Pseudomonadati</taxon>
        <taxon>Bacteroidota</taxon>
        <taxon>Cytophagia</taxon>
        <taxon>Cytophagales</taxon>
        <taxon>Rhodocytophagaceae</taxon>
        <taxon>Xanthocytophaga</taxon>
    </lineage>
</organism>
<dbReference type="PROSITE" id="PS51257">
    <property type="entry name" value="PROKAR_LIPOPROTEIN"/>
    <property type="match status" value="1"/>
</dbReference>
<dbReference type="RefSeq" id="WP_314513992.1">
    <property type="nucleotide sequence ID" value="NZ_JASJOU010000008.1"/>
</dbReference>
<dbReference type="Gene3D" id="1.25.40.390">
    <property type="match status" value="1"/>
</dbReference>
<sequence>MKTYIYSLLLLSGIFFLGGCQNFKELEKNTNSPSSVPASLVLQGVLKDLYSPTGVEGPWGDVHRWNQFYCINYNYYGNNQYSWTSTAWNYATLKNVVKMEEEALAAGAGEVNPYSALGKFFRAYFFIYMTQRVGDIPMTDALKGLEVTTPVYDTQKSVYVESLKLLDEANSDLAELIAANNTTLVGDFYYDTDGSANKVEVLKKWQKLVNTYTLRVLMSLSKKESDADLNIKQKFASIINNPTQYPVMTSLEDNLQFTYNATYNQYPTNPGNFGFDATRQNMSKLHIDLLKSLKDPRIFIAAAPAQAKLNAGVKFNDFEAYVGASSGEDLTDMSSKANQGEYSFINRLRYYSNYTGEPGIIIGYSEMCFNIAEAINRGWISGDAEEFYVKGIKASMKFYDITDEGSITVADQNKNELGSVTTSVTNYLNQITVKYKGNNTDGLTQILTQKYLSFFQNSGFEAFYNQRRTGIPAFLTGVGTGNSARIPKRWQYPTSEQTTNEGNLNTALQSQFGGTDDINTAMWLLK</sequence>
<protein>
    <submittedName>
        <fullName evidence="1">SusD/RagB family nutrient-binding outer membrane lipoprotein</fullName>
    </submittedName>
</protein>
<dbReference type="InterPro" id="IPR041662">
    <property type="entry name" value="SusD-like_2"/>
</dbReference>
<accession>A0AAE3R429</accession>
<dbReference type="Proteomes" id="UP001232063">
    <property type="component" value="Unassembled WGS sequence"/>
</dbReference>
<reference evidence="1" key="1">
    <citation type="submission" date="2023-05" db="EMBL/GenBank/DDBJ databases">
        <authorList>
            <person name="Zhang X."/>
        </authorList>
    </citation>
    <scope>NUCLEOTIDE SEQUENCE</scope>
    <source>
        <strain evidence="1">BD1B2-1</strain>
    </source>
</reference>
<proteinExistence type="predicted"/>
<keyword evidence="1" id="KW-0449">Lipoprotein</keyword>
<dbReference type="Pfam" id="PF12771">
    <property type="entry name" value="SusD-like_2"/>
    <property type="match status" value="1"/>
</dbReference>
<dbReference type="SUPFAM" id="SSF48452">
    <property type="entry name" value="TPR-like"/>
    <property type="match status" value="1"/>
</dbReference>
<evidence type="ECO:0000313" key="2">
    <source>
        <dbReference type="Proteomes" id="UP001232063"/>
    </source>
</evidence>
<comment type="caution">
    <text evidence="1">The sequence shown here is derived from an EMBL/GenBank/DDBJ whole genome shotgun (WGS) entry which is preliminary data.</text>
</comment>
<name>A0AAE3R429_9BACT</name>